<comment type="caution">
    <text evidence="5">The sequence shown here is derived from an EMBL/GenBank/DDBJ whole genome shotgun (WGS) entry which is preliminary data.</text>
</comment>
<keyword evidence="3" id="KW-0378">Hydrolase</keyword>
<protein>
    <submittedName>
        <fullName evidence="5">Putative trehalose-phosphate phosphatase G</fullName>
    </submittedName>
</protein>
<evidence type="ECO:0000256" key="3">
    <source>
        <dbReference type="ARBA" id="ARBA00022801"/>
    </source>
</evidence>
<organism evidence="5 6">
    <name type="scientific">Vitis vinifera</name>
    <name type="common">Grape</name>
    <dbReference type="NCBI Taxonomy" id="29760"/>
    <lineage>
        <taxon>Eukaryota</taxon>
        <taxon>Viridiplantae</taxon>
        <taxon>Streptophyta</taxon>
        <taxon>Embryophyta</taxon>
        <taxon>Tracheophyta</taxon>
        <taxon>Spermatophyta</taxon>
        <taxon>Magnoliopsida</taxon>
        <taxon>eudicotyledons</taxon>
        <taxon>Gunneridae</taxon>
        <taxon>Pentapetalae</taxon>
        <taxon>rosids</taxon>
        <taxon>Vitales</taxon>
        <taxon>Vitaceae</taxon>
        <taxon>Viteae</taxon>
        <taxon>Vitis</taxon>
    </lineage>
</organism>
<comment type="cofactor">
    <cofactor evidence="2">
        <name>a divalent metal cation</name>
        <dbReference type="ChEBI" id="CHEBI:60240"/>
    </cofactor>
</comment>
<dbReference type="EMBL" id="QGNW01000350">
    <property type="protein sequence ID" value="RVW75410.1"/>
    <property type="molecule type" value="Genomic_DNA"/>
</dbReference>
<proteinExistence type="predicted"/>
<dbReference type="InterPro" id="IPR036412">
    <property type="entry name" value="HAD-like_sf"/>
</dbReference>
<dbReference type="GO" id="GO:0005992">
    <property type="term" value="P:trehalose biosynthetic process"/>
    <property type="evidence" value="ECO:0007669"/>
    <property type="project" value="InterPro"/>
</dbReference>
<gene>
    <name evidence="5" type="primary">TPPG_0</name>
    <name evidence="5" type="ORF">CK203_062321</name>
</gene>
<dbReference type="Gene3D" id="3.40.50.1000">
    <property type="entry name" value="HAD superfamily/HAD-like"/>
    <property type="match status" value="1"/>
</dbReference>
<reference evidence="5 6" key="1">
    <citation type="journal article" date="2018" name="PLoS Genet.">
        <title>Population sequencing reveals clonal diversity and ancestral inbreeding in the grapevine cultivar Chardonnay.</title>
        <authorList>
            <person name="Roach M.J."/>
            <person name="Johnson D.L."/>
            <person name="Bohlmann J."/>
            <person name="van Vuuren H.J."/>
            <person name="Jones S.J."/>
            <person name="Pretorius I.S."/>
            <person name="Schmidt S.A."/>
            <person name="Borneman A.R."/>
        </authorList>
    </citation>
    <scope>NUCLEOTIDE SEQUENCE [LARGE SCALE GENOMIC DNA]</scope>
    <source>
        <strain evidence="6">cv. Chardonnay</strain>
        <tissue evidence="5">Leaf</tissue>
    </source>
</reference>
<evidence type="ECO:0000313" key="5">
    <source>
        <dbReference type="EMBL" id="RVW75410.1"/>
    </source>
</evidence>
<dbReference type="SUPFAM" id="SSF56784">
    <property type="entry name" value="HAD-like"/>
    <property type="match status" value="1"/>
</dbReference>
<sequence length="150" mass="16834">MKSSSPPRKKFLKDFNVKVATDDIDNVTSSWMLKYPSSALNSFEKIINYPKSKKIVMFLDYDGTLSPVVDDPDRALMSDAIIEYLAKYFPTAIISGRSQDKAYDLVGLNELYYAASHGMDIIGPARHTVCNDHPICIESSDEQGKEVNLF</sequence>
<comment type="function">
    <text evidence="4">Removes the phosphate from trehalose 6-phosphate to produce free trehalose. Trehalose accumulation in plant may improve abiotic stress tolerance.</text>
</comment>
<evidence type="ECO:0000313" key="6">
    <source>
        <dbReference type="Proteomes" id="UP000288805"/>
    </source>
</evidence>
<dbReference type="PANTHER" id="PTHR43768">
    <property type="entry name" value="TREHALOSE 6-PHOSPHATE PHOSPHATASE"/>
    <property type="match status" value="1"/>
</dbReference>
<dbReference type="GO" id="GO:0004805">
    <property type="term" value="F:trehalose-phosphatase activity"/>
    <property type="evidence" value="ECO:0007669"/>
    <property type="project" value="UniProtKB-EC"/>
</dbReference>
<comment type="catalytic activity">
    <reaction evidence="1">
        <text>alpha,alpha-trehalose 6-phosphate + H2O = alpha,alpha-trehalose + phosphate</text>
        <dbReference type="Rhea" id="RHEA:23420"/>
        <dbReference type="ChEBI" id="CHEBI:15377"/>
        <dbReference type="ChEBI" id="CHEBI:16551"/>
        <dbReference type="ChEBI" id="CHEBI:43474"/>
        <dbReference type="ChEBI" id="CHEBI:58429"/>
        <dbReference type="EC" id="3.1.3.12"/>
    </reaction>
</comment>
<dbReference type="Pfam" id="PF02358">
    <property type="entry name" value="Trehalose_PPase"/>
    <property type="match status" value="1"/>
</dbReference>
<name>A0A438GT92_VITVI</name>
<dbReference type="InterPro" id="IPR044651">
    <property type="entry name" value="OTSB-like"/>
</dbReference>
<evidence type="ECO:0000256" key="2">
    <source>
        <dbReference type="ARBA" id="ARBA00001968"/>
    </source>
</evidence>
<dbReference type="AlphaFoldDB" id="A0A438GT92"/>
<evidence type="ECO:0000256" key="4">
    <source>
        <dbReference type="ARBA" id="ARBA00025274"/>
    </source>
</evidence>
<dbReference type="InterPro" id="IPR003337">
    <property type="entry name" value="Trehalose_PPase"/>
</dbReference>
<accession>A0A438GT92</accession>
<evidence type="ECO:0000256" key="1">
    <source>
        <dbReference type="ARBA" id="ARBA00000500"/>
    </source>
</evidence>
<dbReference type="InterPro" id="IPR023214">
    <property type="entry name" value="HAD_sf"/>
</dbReference>
<dbReference type="PANTHER" id="PTHR43768:SF17">
    <property type="entry name" value="TREHALOSE-PHOSPHATE PHOSPHATASE F-RELATED"/>
    <property type="match status" value="1"/>
</dbReference>
<dbReference type="Proteomes" id="UP000288805">
    <property type="component" value="Unassembled WGS sequence"/>
</dbReference>